<dbReference type="PANTHER" id="PTHR10680">
    <property type="entry name" value="PEPTIDYL-GLYCINE ALPHA-AMIDATING MONOOXYGENASE"/>
    <property type="match status" value="1"/>
</dbReference>
<dbReference type="Pfam" id="PF01082">
    <property type="entry name" value="Cu2_monooxygen"/>
    <property type="match status" value="1"/>
</dbReference>
<keyword evidence="4" id="KW-0186">Copper</keyword>
<comment type="caution">
    <text evidence="10">The sequence shown here is derived from an EMBL/GenBank/DDBJ whole genome shotgun (WGS) entry which is preliminary data.</text>
</comment>
<evidence type="ECO:0000259" key="9">
    <source>
        <dbReference type="Pfam" id="PF03712"/>
    </source>
</evidence>
<dbReference type="InterPro" id="IPR036939">
    <property type="entry name" value="Cu2_ascorb_mOase_N_sf"/>
</dbReference>
<keyword evidence="7" id="KW-0325">Glycoprotein</keyword>
<evidence type="ECO:0000256" key="2">
    <source>
        <dbReference type="ARBA" id="ARBA00022729"/>
    </source>
</evidence>
<dbReference type="PROSITE" id="PS00084">
    <property type="entry name" value="CU2_MONOOXYGENASE_1"/>
    <property type="match status" value="1"/>
</dbReference>
<reference evidence="10 11" key="1">
    <citation type="submission" date="2015-01" db="EMBL/GenBank/DDBJ databases">
        <title>Evolution of Trichinella species and genotypes.</title>
        <authorList>
            <person name="Korhonen P.K."/>
            <person name="Edoardo P."/>
            <person name="Giuseppe L.R."/>
            <person name="Gasser R.B."/>
        </authorList>
    </citation>
    <scope>NUCLEOTIDE SEQUENCE [LARGE SCALE GENOMIC DNA]</scope>
    <source>
        <strain evidence="10">ISS13</strain>
    </source>
</reference>
<accession>A0A0V1DVL2</accession>
<evidence type="ECO:0000259" key="8">
    <source>
        <dbReference type="Pfam" id="PF01082"/>
    </source>
</evidence>
<dbReference type="SUPFAM" id="SSF49742">
    <property type="entry name" value="PHM/PNGase F"/>
    <property type="match status" value="2"/>
</dbReference>
<dbReference type="GO" id="GO:0005576">
    <property type="term" value="C:extracellular region"/>
    <property type="evidence" value="ECO:0007669"/>
    <property type="project" value="TreeGrafter"/>
</dbReference>
<dbReference type="InterPro" id="IPR020611">
    <property type="entry name" value="Cu2_ascorb_mOase_CS-1"/>
</dbReference>
<dbReference type="InterPro" id="IPR000323">
    <property type="entry name" value="Cu2_ascorb_mOase_N"/>
</dbReference>
<dbReference type="EMBL" id="JYDR01000215">
    <property type="protein sequence ID" value="KRY65352.1"/>
    <property type="molecule type" value="Genomic_DNA"/>
</dbReference>
<evidence type="ECO:0000256" key="6">
    <source>
        <dbReference type="ARBA" id="ARBA00023157"/>
    </source>
</evidence>
<dbReference type="InterPro" id="IPR024548">
    <property type="entry name" value="Cu2_monoox_C"/>
</dbReference>
<evidence type="ECO:0000256" key="7">
    <source>
        <dbReference type="ARBA" id="ARBA00023180"/>
    </source>
</evidence>
<feature type="domain" description="Copper type II ascorbate-dependent monooxygenase C-terminal" evidence="9">
    <location>
        <begin position="203"/>
        <end position="345"/>
    </location>
</feature>
<evidence type="ECO:0000313" key="10">
    <source>
        <dbReference type="EMBL" id="KRY65352.1"/>
    </source>
</evidence>
<keyword evidence="2" id="KW-0732">Signal</keyword>
<protein>
    <submittedName>
        <fullName evidence="10">Putative peptidylglycine alpha-hydroxylating monooxygenase Y71G12B.4</fullName>
    </submittedName>
</protein>
<dbReference type="InterPro" id="IPR008977">
    <property type="entry name" value="PHM/PNGase_F_dom_sf"/>
</dbReference>
<dbReference type="InterPro" id="IPR014784">
    <property type="entry name" value="Cu2_ascorb_mOase-like_C"/>
</dbReference>
<gene>
    <name evidence="10" type="primary">Y71G12B.4</name>
    <name evidence="10" type="ORF">T4A_3348</name>
</gene>
<organism evidence="10 11">
    <name type="scientific">Trichinella pseudospiralis</name>
    <name type="common">Parasitic roundworm</name>
    <dbReference type="NCBI Taxonomy" id="6337"/>
    <lineage>
        <taxon>Eukaryota</taxon>
        <taxon>Metazoa</taxon>
        <taxon>Ecdysozoa</taxon>
        <taxon>Nematoda</taxon>
        <taxon>Enoplea</taxon>
        <taxon>Dorylaimia</taxon>
        <taxon>Trichinellida</taxon>
        <taxon>Trichinellidae</taxon>
        <taxon>Trichinella</taxon>
    </lineage>
</organism>
<evidence type="ECO:0000256" key="1">
    <source>
        <dbReference type="ARBA" id="ARBA00022723"/>
    </source>
</evidence>
<evidence type="ECO:0000256" key="3">
    <source>
        <dbReference type="ARBA" id="ARBA00023002"/>
    </source>
</evidence>
<evidence type="ECO:0000256" key="5">
    <source>
        <dbReference type="ARBA" id="ARBA00023033"/>
    </source>
</evidence>
<feature type="domain" description="Copper type II ascorbate-dependent monooxygenase N-terminal" evidence="8">
    <location>
        <begin position="32"/>
        <end position="167"/>
    </location>
</feature>
<keyword evidence="3" id="KW-0560">Oxidoreductase</keyword>
<dbReference type="Gene3D" id="2.60.120.230">
    <property type="match status" value="1"/>
</dbReference>
<dbReference type="GO" id="GO:0005507">
    <property type="term" value="F:copper ion binding"/>
    <property type="evidence" value="ECO:0007669"/>
    <property type="project" value="InterPro"/>
</dbReference>
<dbReference type="PANTHER" id="PTHR10680:SF14">
    <property type="entry name" value="PEPTIDYL-GLYCINE ALPHA-AMIDATING MONOOXYGENASE"/>
    <property type="match status" value="1"/>
</dbReference>
<proteinExistence type="predicted"/>
<dbReference type="GO" id="GO:0016715">
    <property type="term" value="F:oxidoreductase activity, acting on paired donors, with incorporation or reduction of molecular oxygen, reduced ascorbate as one donor, and incorporation of one atom of oxygen"/>
    <property type="evidence" value="ECO:0007669"/>
    <property type="project" value="InterPro"/>
</dbReference>
<keyword evidence="5 10" id="KW-0503">Monooxygenase</keyword>
<sequence length="362" mass="40541">MLNLIVFIFGLNYHYYAHTMSAKSSIYEITQLNMPGVRPDHNEQYLCKAIKLDRTNVHYITKFQPQISMSRAHHMLLFGCDLPGSDEEHNKIIKARQYFRDCGEMTSQSNTASSSLPVCDPSGKTSIIYGWAKDAPALTLPAGTGFKVAGNTEVQYLVLQVHYMHPLQGDVTLENYFKINLNILEADFSGVTLTSTTTPMPNLAGVLLIATDGMIKANSKENFEAACLIDEDVEIHPFAFRVHAHDRGIVVSGFKVHGDRWDLIGKKSPKEPQMFYPVNNTDMVIRKNDIVAARCTMENIEDRDIKIGATGDDEMCNFYIMYFVQNGSILKDNTCTSAGPPIYYWGRDGGLKNIPDKFASTL</sequence>
<evidence type="ECO:0000256" key="4">
    <source>
        <dbReference type="ARBA" id="ARBA00023008"/>
    </source>
</evidence>
<dbReference type="Proteomes" id="UP000054632">
    <property type="component" value="Unassembled WGS sequence"/>
</dbReference>
<keyword evidence="6" id="KW-1015">Disulfide bond</keyword>
<name>A0A0V1DVL2_TRIPS</name>
<evidence type="ECO:0000313" key="11">
    <source>
        <dbReference type="Proteomes" id="UP000054632"/>
    </source>
</evidence>
<dbReference type="AlphaFoldDB" id="A0A0V1DVL2"/>
<dbReference type="Pfam" id="PF03712">
    <property type="entry name" value="Cu2_monoox_C"/>
    <property type="match status" value="1"/>
</dbReference>
<dbReference type="Gene3D" id="2.60.120.310">
    <property type="entry name" value="Copper type II, ascorbate-dependent monooxygenase, N-terminal domain"/>
    <property type="match status" value="1"/>
</dbReference>
<keyword evidence="1" id="KW-0479">Metal-binding</keyword>